<evidence type="ECO:0000313" key="6">
    <source>
        <dbReference type="EMBL" id="KZX22498.1"/>
    </source>
</evidence>
<comment type="catalytic activity">
    <reaction evidence="4">
        <text>[protein]-peptidylproline (omega=180) = [protein]-peptidylproline (omega=0)</text>
        <dbReference type="Rhea" id="RHEA:16237"/>
        <dbReference type="Rhea" id="RHEA-COMP:10747"/>
        <dbReference type="Rhea" id="RHEA-COMP:10748"/>
        <dbReference type="ChEBI" id="CHEBI:83833"/>
        <dbReference type="ChEBI" id="CHEBI:83834"/>
        <dbReference type="EC" id="5.2.1.8"/>
    </reaction>
</comment>
<dbReference type="Gene3D" id="2.40.100.10">
    <property type="entry name" value="Cyclophilin-like"/>
    <property type="match status" value="1"/>
</dbReference>
<dbReference type="PANTHER" id="PTHR45625">
    <property type="entry name" value="PEPTIDYL-PROLYL CIS-TRANS ISOMERASE-RELATED"/>
    <property type="match status" value="1"/>
</dbReference>
<organism evidence="6 7">
    <name type="scientific">Rathayibacter tanaceti</name>
    <dbReference type="NCBI Taxonomy" id="1671680"/>
    <lineage>
        <taxon>Bacteria</taxon>
        <taxon>Bacillati</taxon>
        <taxon>Actinomycetota</taxon>
        <taxon>Actinomycetes</taxon>
        <taxon>Micrococcales</taxon>
        <taxon>Microbacteriaceae</taxon>
        <taxon>Rathayibacter</taxon>
    </lineage>
</organism>
<accession>A0A162GTS1</accession>
<dbReference type="AlphaFoldDB" id="A0A162GTS1"/>
<dbReference type="Pfam" id="PF00160">
    <property type="entry name" value="Pro_isomerase"/>
    <property type="match status" value="1"/>
</dbReference>
<evidence type="ECO:0000256" key="4">
    <source>
        <dbReference type="RuleBase" id="RU363019"/>
    </source>
</evidence>
<protein>
    <recommendedName>
        <fullName evidence="4">Peptidyl-prolyl cis-trans isomerase</fullName>
        <shortName evidence="4">PPIase</shortName>
        <ecNumber evidence="4">5.2.1.8</ecNumber>
    </recommendedName>
</protein>
<evidence type="ECO:0000256" key="2">
    <source>
        <dbReference type="ARBA" id="ARBA00023110"/>
    </source>
</evidence>
<dbReference type="GO" id="GO:0003755">
    <property type="term" value="F:peptidyl-prolyl cis-trans isomerase activity"/>
    <property type="evidence" value="ECO:0007669"/>
    <property type="project" value="UniProtKB-UniRule"/>
</dbReference>
<keyword evidence="7" id="KW-1185">Reference proteome</keyword>
<keyword evidence="3 4" id="KW-0413">Isomerase</keyword>
<proteinExistence type="inferred from homology"/>
<dbReference type="InterPro" id="IPR029000">
    <property type="entry name" value="Cyclophilin-like_dom_sf"/>
</dbReference>
<comment type="function">
    <text evidence="1 4">PPIases accelerate the folding of proteins. It catalyzes the cis-trans isomerization of proline imidic peptide bonds in oligopeptides.</text>
</comment>
<evidence type="ECO:0000256" key="3">
    <source>
        <dbReference type="ARBA" id="ARBA00023235"/>
    </source>
</evidence>
<dbReference type="EMBL" id="LIIN01000006">
    <property type="protein sequence ID" value="KZX22498.1"/>
    <property type="molecule type" value="Genomic_DNA"/>
</dbReference>
<dbReference type="Proteomes" id="UP000076717">
    <property type="component" value="Unassembled WGS sequence"/>
</dbReference>
<name>A0A162GTS1_9MICO</name>
<gene>
    <name evidence="6" type="primary">cypB_1</name>
    <name evidence="6" type="ORF">ACH61_00385</name>
</gene>
<dbReference type="InterPro" id="IPR002130">
    <property type="entry name" value="Cyclophilin-type_PPIase_dom"/>
</dbReference>
<comment type="similarity">
    <text evidence="4">Belongs to the cyclophilin-type PPIase family.</text>
</comment>
<dbReference type="EC" id="5.2.1.8" evidence="4"/>
<keyword evidence="2 4" id="KW-0697">Rotamase</keyword>
<dbReference type="InterPro" id="IPR044666">
    <property type="entry name" value="Cyclophilin_A-like"/>
</dbReference>
<feature type="domain" description="PPIase cyclophilin-type" evidence="5">
    <location>
        <begin position="1"/>
        <end position="71"/>
    </location>
</feature>
<dbReference type="PRINTS" id="PR00153">
    <property type="entry name" value="CSAPPISMRASE"/>
</dbReference>
<dbReference type="PATRIC" id="fig|1671680.3.peg.407"/>
<comment type="caution">
    <text evidence="6">The sequence shown here is derived from an EMBL/GenBank/DDBJ whole genome shotgun (WGS) entry which is preliminary data.</text>
</comment>
<reference evidence="6 7" key="1">
    <citation type="submission" date="2015-08" db="EMBL/GenBank/DDBJ databases">
        <title>Draft Genome Sequence of Rathayibacter sp. Strain VKM Ac-2596 Isolated from Leaf Gall Induced by Plant-Parasitic Nematodes.</title>
        <authorList>
            <person name="Vasilenko O.V."/>
            <person name="Starodumova I.P."/>
            <person name="Tarlachkov S.V."/>
            <person name="Dorofeeva L.V."/>
            <person name="Evtushenko L.I."/>
        </authorList>
    </citation>
    <scope>NUCLEOTIDE SEQUENCE [LARGE SCALE GENOMIC DNA]</scope>
    <source>
        <strain evidence="6 7">VKM Ac-2596</strain>
    </source>
</reference>
<dbReference type="PROSITE" id="PS50072">
    <property type="entry name" value="CSA_PPIASE_2"/>
    <property type="match status" value="1"/>
</dbReference>
<evidence type="ECO:0000313" key="7">
    <source>
        <dbReference type="Proteomes" id="UP000076717"/>
    </source>
</evidence>
<evidence type="ECO:0000259" key="5">
    <source>
        <dbReference type="PROSITE" id="PS50072"/>
    </source>
</evidence>
<dbReference type="SUPFAM" id="SSF50891">
    <property type="entry name" value="Cyclophilin-like"/>
    <property type="match status" value="1"/>
</dbReference>
<sequence length="74" mass="7845">MANAGKQAGRGTNGSQFFITVAPTTWLQGKHTIFGAVADEESKKLVQSLSAIPTDGRDKPLDDVVIESVEITEA</sequence>
<evidence type="ECO:0000256" key="1">
    <source>
        <dbReference type="ARBA" id="ARBA00002388"/>
    </source>
</evidence>
<dbReference type="PANTHER" id="PTHR45625:SF4">
    <property type="entry name" value="PEPTIDYLPROLYL ISOMERASE DOMAIN AND WD REPEAT-CONTAINING PROTEIN 1"/>
    <property type="match status" value="1"/>
</dbReference>